<dbReference type="GO" id="GO:0009279">
    <property type="term" value="C:cell outer membrane"/>
    <property type="evidence" value="ECO:0007669"/>
    <property type="project" value="UniProtKB-SubCell"/>
</dbReference>
<evidence type="ECO:0000256" key="3">
    <source>
        <dbReference type="ARBA" id="ARBA00023237"/>
    </source>
</evidence>
<dbReference type="PRINTS" id="PR01021">
    <property type="entry name" value="OMPADOMAIN"/>
</dbReference>
<dbReference type="eggNOG" id="COG2885">
    <property type="taxonomic scope" value="Bacteria"/>
</dbReference>
<dbReference type="EMBL" id="DS999641">
    <property type="protein sequence ID" value="EFE72364.2"/>
    <property type="molecule type" value="Genomic_DNA"/>
</dbReference>
<evidence type="ECO:0000256" key="1">
    <source>
        <dbReference type="ARBA" id="ARBA00004442"/>
    </source>
</evidence>
<dbReference type="InterPro" id="IPR050330">
    <property type="entry name" value="Bact_OuterMem_StrucFunc"/>
</dbReference>
<evidence type="ECO:0000256" key="4">
    <source>
        <dbReference type="PROSITE-ProRule" id="PRU00473"/>
    </source>
</evidence>
<dbReference type="InterPro" id="IPR006665">
    <property type="entry name" value="OmpA-like"/>
</dbReference>
<keyword evidence="5" id="KW-0732">Signal</keyword>
<dbReference type="CDD" id="cd07185">
    <property type="entry name" value="OmpA_C-like"/>
    <property type="match status" value="1"/>
</dbReference>
<dbReference type="Pfam" id="PF00691">
    <property type="entry name" value="OmpA"/>
    <property type="match status" value="1"/>
</dbReference>
<feature type="domain" description="OmpA-like" evidence="6">
    <location>
        <begin position="85"/>
        <end position="203"/>
    </location>
</feature>
<feature type="chain" id="PRO_5038878307" evidence="5">
    <location>
        <begin position="23"/>
        <end position="208"/>
    </location>
</feature>
<dbReference type="PROSITE" id="PS51123">
    <property type="entry name" value="OMPA_2"/>
    <property type="match status" value="1"/>
</dbReference>
<dbReference type="SUPFAM" id="SSF103088">
    <property type="entry name" value="OmpA-like"/>
    <property type="match status" value="1"/>
</dbReference>
<evidence type="ECO:0000256" key="5">
    <source>
        <dbReference type="SAM" id="SignalP"/>
    </source>
</evidence>
<dbReference type="InterPro" id="IPR006664">
    <property type="entry name" value="OMP_bac"/>
</dbReference>
<organism evidence="7 8">
    <name type="scientific">Streptomyces viridosporus (strain ATCC 14672 / DSM 40746 / JCM 4963 / KCTC 9882 / NRRL B-12104 / FH 1290)</name>
    <name type="common">Streptomyces ghanaensis</name>
    <dbReference type="NCBI Taxonomy" id="566461"/>
    <lineage>
        <taxon>Bacteria</taxon>
        <taxon>Bacillati</taxon>
        <taxon>Actinomycetota</taxon>
        <taxon>Actinomycetes</taxon>
        <taxon>Kitasatosporales</taxon>
        <taxon>Streptomycetaceae</taxon>
        <taxon>Streptomyces</taxon>
    </lineage>
</organism>
<name>D5ZQC2_STRV1</name>
<sequence>MSTMRPSRSRFTVQLLALTALTMTLCTGTRVQNAAASPYEDGSGLALRSGATLAPPKILDLGSDPVGISRVVGNRDGAERRTDTNTEVTYELQAAVLFAKDSGRLSDSARSRIAAIAREIEQRAATRVRVTGFTDNLGSSVHGDILSTQRADAVRDVLTDDLRSEAVTFETHGFGERRPVASNATEASRRENRRVEISFVCRAPSPSV</sequence>
<reference evidence="8" key="1">
    <citation type="submission" date="2008-12" db="EMBL/GenBank/DDBJ databases">
        <title>Annotation of Streptomyces ghanaensis ATCC 14672.</title>
        <authorList>
            <consortium name="The Broad Institute Genome Sequencing Platform"/>
            <consortium name="Broad Institute Microbial Sequencing Center"/>
            <person name="Fischbach M."/>
            <person name="Ward D."/>
            <person name="Young S."/>
            <person name="Kodira C.D."/>
            <person name="Zeng Q."/>
            <person name="Koehrsen M."/>
            <person name="Godfrey P."/>
            <person name="Alvarado L."/>
            <person name="Berlin A.M."/>
            <person name="Borenstein D."/>
            <person name="Chen Z."/>
            <person name="Engels R."/>
            <person name="Freedman E."/>
            <person name="Gellesch M."/>
            <person name="Goldberg J."/>
            <person name="Griggs A."/>
            <person name="Gujja S."/>
            <person name="Heiman D.I."/>
            <person name="Hepburn T.A."/>
            <person name="Howarth C."/>
            <person name="Jen D."/>
            <person name="Larson L."/>
            <person name="Lewis B."/>
            <person name="Mehta T."/>
            <person name="Park D."/>
            <person name="Pearson M."/>
            <person name="Roberts A."/>
            <person name="Saif S."/>
            <person name="Shea T.D."/>
            <person name="Shenoy N."/>
            <person name="Sisk P."/>
            <person name="Stolte C."/>
            <person name="Sykes S.N."/>
            <person name="Walk T."/>
            <person name="White J."/>
            <person name="Yandava C."/>
            <person name="Straight P."/>
            <person name="Clardy J."/>
            <person name="Hung D."/>
            <person name="Kolter R."/>
            <person name="Mekalanos J."/>
            <person name="Walker S."/>
            <person name="Walsh C.T."/>
            <person name="Wieland B.L.C."/>
            <person name="Ilzarbe M."/>
            <person name="Galagan J."/>
            <person name="Nusbaum C."/>
            <person name="Birren B."/>
        </authorList>
    </citation>
    <scope>NUCLEOTIDE SEQUENCE [LARGE SCALE GENOMIC DNA]</scope>
    <source>
        <strain evidence="8">ATCC 14672 / DSM 40746 / JCM 4963 / KCTC 9882 / NRRL B-12104 / FH 1290</strain>
    </source>
</reference>
<evidence type="ECO:0000313" key="8">
    <source>
        <dbReference type="Proteomes" id="UP000003824"/>
    </source>
</evidence>
<dbReference type="Proteomes" id="UP000003824">
    <property type="component" value="Unassembled WGS sequence"/>
</dbReference>
<evidence type="ECO:0000256" key="2">
    <source>
        <dbReference type="ARBA" id="ARBA00023136"/>
    </source>
</evidence>
<keyword evidence="3" id="KW-0998">Cell outer membrane</keyword>
<dbReference type="Gene3D" id="3.30.1330.60">
    <property type="entry name" value="OmpA-like domain"/>
    <property type="match status" value="1"/>
</dbReference>
<dbReference type="PANTHER" id="PTHR30329:SF21">
    <property type="entry name" value="LIPOPROTEIN YIAD-RELATED"/>
    <property type="match status" value="1"/>
</dbReference>
<dbReference type="InterPro" id="IPR036737">
    <property type="entry name" value="OmpA-like_sf"/>
</dbReference>
<dbReference type="PANTHER" id="PTHR30329">
    <property type="entry name" value="STATOR ELEMENT OF FLAGELLAR MOTOR COMPLEX"/>
    <property type="match status" value="1"/>
</dbReference>
<proteinExistence type="predicted"/>
<dbReference type="AlphaFoldDB" id="D5ZQC2"/>
<accession>D5ZQC2</accession>
<evidence type="ECO:0000259" key="6">
    <source>
        <dbReference type="PROSITE" id="PS51123"/>
    </source>
</evidence>
<evidence type="ECO:0000313" key="7">
    <source>
        <dbReference type="EMBL" id="EFE72364.2"/>
    </source>
</evidence>
<protein>
    <submittedName>
        <fullName evidence="7">Secreted protein</fullName>
    </submittedName>
</protein>
<comment type="subcellular location">
    <subcellularLocation>
        <location evidence="1">Cell outer membrane</location>
    </subcellularLocation>
</comment>
<feature type="signal peptide" evidence="5">
    <location>
        <begin position="1"/>
        <end position="22"/>
    </location>
</feature>
<keyword evidence="2 4" id="KW-0472">Membrane</keyword>
<gene>
    <name evidence="7" type="ORF">SSFG_07599</name>
</gene>